<evidence type="ECO:0000313" key="3">
    <source>
        <dbReference type="Proteomes" id="UP000032141"/>
    </source>
</evidence>
<evidence type="ECO:0000256" key="1">
    <source>
        <dbReference type="PROSITE-ProRule" id="PRU00023"/>
    </source>
</evidence>
<dbReference type="PROSITE" id="PS50088">
    <property type="entry name" value="ANK_REPEAT"/>
    <property type="match status" value="1"/>
</dbReference>
<reference evidence="2 3" key="1">
    <citation type="journal article" date="2014" name="Genome Biol.">
        <title>Transcriptome and methylome profiling reveals relics of genome dominance in the mesopolyploid Brassica oleracea.</title>
        <authorList>
            <person name="Parkin I.A."/>
            <person name="Koh C."/>
            <person name="Tang H."/>
            <person name="Robinson S.J."/>
            <person name="Kagale S."/>
            <person name="Clarke W.E."/>
            <person name="Town C.D."/>
            <person name="Nixon J."/>
            <person name="Krishnakumar V."/>
            <person name="Bidwell S.L."/>
            <person name="Denoeud F."/>
            <person name="Belcram H."/>
            <person name="Links M.G."/>
            <person name="Just J."/>
            <person name="Clarke C."/>
            <person name="Bender T."/>
            <person name="Huebert T."/>
            <person name="Mason A.S."/>
            <person name="Pires J.C."/>
            <person name="Barker G."/>
            <person name="Moore J."/>
            <person name="Walley P.G."/>
            <person name="Manoli S."/>
            <person name="Batley J."/>
            <person name="Edwards D."/>
            <person name="Nelson M.N."/>
            <person name="Wang X."/>
            <person name="Paterson A.H."/>
            <person name="King G."/>
            <person name="Bancroft I."/>
            <person name="Chalhoub B."/>
            <person name="Sharpe A.G."/>
        </authorList>
    </citation>
    <scope>NUCLEOTIDE SEQUENCE</scope>
    <source>
        <strain evidence="2 3">cv. TO1000</strain>
    </source>
</reference>
<dbReference type="Proteomes" id="UP000032141">
    <property type="component" value="Chromosome C7"/>
</dbReference>
<dbReference type="SUPFAM" id="SSF48403">
    <property type="entry name" value="Ankyrin repeat"/>
    <property type="match status" value="1"/>
</dbReference>
<organism evidence="2 3">
    <name type="scientific">Brassica oleracea var. oleracea</name>
    <dbReference type="NCBI Taxonomy" id="109376"/>
    <lineage>
        <taxon>Eukaryota</taxon>
        <taxon>Viridiplantae</taxon>
        <taxon>Streptophyta</taxon>
        <taxon>Embryophyta</taxon>
        <taxon>Tracheophyta</taxon>
        <taxon>Spermatophyta</taxon>
        <taxon>Magnoliopsida</taxon>
        <taxon>eudicotyledons</taxon>
        <taxon>Gunneridae</taxon>
        <taxon>Pentapetalae</taxon>
        <taxon>rosids</taxon>
        <taxon>malvids</taxon>
        <taxon>Brassicales</taxon>
        <taxon>Brassicaceae</taxon>
        <taxon>Brassiceae</taxon>
        <taxon>Brassica</taxon>
    </lineage>
</organism>
<dbReference type="InterPro" id="IPR002110">
    <property type="entry name" value="Ankyrin_rpt"/>
</dbReference>
<sequence length="89" mass="9944">MGQHQSKGELLFQQVSYGNVVGIQSLRRDGVELDWIDREGKTPLMACMNSELYDVAKTLIELSANVNAYRPATIKTLPFLLNVFDSANI</sequence>
<keyword evidence="1" id="KW-0040">ANK repeat</keyword>
<dbReference type="AlphaFoldDB" id="A0A0D3D5J2"/>
<dbReference type="Pfam" id="PF00023">
    <property type="entry name" value="Ank"/>
    <property type="match status" value="1"/>
</dbReference>
<proteinExistence type="predicted"/>
<dbReference type="Gramene" id="Bo7g040730.1">
    <property type="protein sequence ID" value="Bo7g040730.1"/>
    <property type="gene ID" value="Bo7g040730"/>
</dbReference>
<feature type="repeat" description="ANK" evidence="1">
    <location>
        <begin position="39"/>
        <end position="71"/>
    </location>
</feature>
<protein>
    <submittedName>
        <fullName evidence="2">Uncharacterized protein</fullName>
    </submittedName>
</protein>
<keyword evidence="3" id="KW-1185">Reference proteome</keyword>
<reference evidence="2" key="2">
    <citation type="submission" date="2015-03" db="UniProtKB">
        <authorList>
            <consortium name="EnsemblPlants"/>
        </authorList>
    </citation>
    <scope>IDENTIFICATION</scope>
</reference>
<evidence type="ECO:0000313" key="2">
    <source>
        <dbReference type="EnsemblPlants" id="Bo7g040730.1"/>
    </source>
</evidence>
<dbReference type="HOGENOM" id="CLU_2457916_0_0_1"/>
<dbReference type="OMA" id="LMVACMY"/>
<dbReference type="EnsemblPlants" id="Bo7g040730.1">
    <property type="protein sequence ID" value="Bo7g040730.1"/>
    <property type="gene ID" value="Bo7g040730"/>
</dbReference>
<name>A0A0D3D5J2_BRAOL</name>
<dbReference type="STRING" id="109376.A0A0D3D5J2"/>
<dbReference type="InterPro" id="IPR036770">
    <property type="entry name" value="Ankyrin_rpt-contain_sf"/>
</dbReference>
<dbReference type="Gene3D" id="1.25.40.20">
    <property type="entry name" value="Ankyrin repeat-containing domain"/>
    <property type="match status" value="1"/>
</dbReference>
<accession>A0A0D3D5J2</accession>